<dbReference type="Gene3D" id="2.60.40.10">
    <property type="entry name" value="Immunoglobulins"/>
    <property type="match status" value="1"/>
</dbReference>
<accession>A0A7V8SYV0</accession>
<keyword evidence="3" id="KW-1185">Reference proteome</keyword>
<dbReference type="EMBL" id="JACDQQ010002002">
    <property type="protein sequence ID" value="MBA0087433.1"/>
    <property type="molecule type" value="Genomic_DNA"/>
</dbReference>
<proteinExistence type="predicted"/>
<evidence type="ECO:0000313" key="2">
    <source>
        <dbReference type="EMBL" id="MBA0087433.1"/>
    </source>
</evidence>
<dbReference type="InterPro" id="IPR013783">
    <property type="entry name" value="Ig-like_fold"/>
</dbReference>
<dbReference type="Proteomes" id="UP000567293">
    <property type="component" value="Unassembled WGS sequence"/>
</dbReference>
<dbReference type="InterPro" id="IPR026891">
    <property type="entry name" value="Fn3-like"/>
</dbReference>
<dbReference type="Pfam" id="PF14310">
    <property type="entry name" value="Fn3-like"/>
    <property type="match status" value="1"/>
</dbReference>
<dbReference type="SMART" id="SM01217">
    <property type="entry name" value="Fn3_like"/>
    <property type="match status" value="1"/>
</dbReference>
<reference evidence="2" key="1">
    <citation type="submission" date="2020-06" db="EMBL/GenBank/DDBJ databases">
        <title>Legume-microbial interactions unlock mineral nutrients during tropical forest succession.</title>
        <authorList>
            <person name="Epihov D.Z."/>
        </authorList>
    </citation>
    <scope>NUCLEOTIDE SEQUENCE [LARGE SCALE GENOMIC DNA]</scope>
    <source>
        <strain evidence="2">Pan2503</strain>
    </source>
</reference>
<evidence type="ECO:0000313" key="3">
    <source>
        <dbReference type="Proteomes" id="UP000567293"/>
    </source>
</evidence>
<protein>
    <submittedName>
        <fullName evidence="2">Fibronectin type III-like domain-contianing protein</fullName>
    </submittedName>
</protein>
<name>A0A7V8SYV0_9BACT</name>
<gene>
    <name evidence="2" type="ORF">HRJ53_20810</name>
</gene>
<organism evidence="2 3">
    <name type="scientific">Candidatus Acidiferrum panamense</name>
    <dbReference type="NCBI Taxonomy" id="2741543"/>
    <lineage>
        <taxon>Bacteria</taxon>
        <taxon>Pseudomonadati</taxon>
        <taxon>Acidobacteriota</taxon>
        <taxon>Terriglobia</taxon>
        <taxon>Candidatus Acidiferrales</taxon>
        <taxon>Candidatus Acidiferrum</taxon>
    </lineage>
</organism>
<comment type="caution">
    <text evidence="2">The sequence shown here is derived from an EMBL/GenBank/DDBJ whole genome shotgun (WGS) entry which is preliminary data.</text>
</comment>
<evidence type="ECO:0000259" key="1">
    <source>
        <dbReference type="SMART" id="SM01217"/>
    </source>
</evidence>
<feature type="domain" description="Fibronectin type III-like" evidence="1">
    <location>
        <begin position="4"/>
        <end position="72"/>
    </location>
</feature>
<feature type="non-terminal residue" evidence="2">
    <location>
        <position position="1"/>
    </location>
</feature>
<dbReference type="AlphaFoldDB" id="A0A7V8SYV0"/>
<sequence>AGDEVVELYLSHPGVDGAPIRALAGFERIHLAASASQTVSFTLHDRDLSLVDDNGVRRVVPGPVEVWIGGGQPVAGPGQPPSEGVFAKFTISAAATLDE</sequence>